<feature type="transmembrane region" description="Helical" evidence="2">
    <location>
        <begin position="200"/>
        <end position="220"/>
    </location>
</feature>
<keyword evidence="2" id="KW-1133">Transmembrane helix</keyword>
<dbReference type="KEGG" id="jme:EEW87_012945"/>
<sequence length="266" mass="28828">MTSEAAATSDIYAATAAADKPKDPRGLFARFIGPMLVTMWVLVLVGAWLTGSRVVSLDQLEADIAADNVSVLSSPQSSPKSAWLHDNSTDDISGNESGVAQYQRSNETLGRTYVVAPAKPALDGTWSWGMTSGNSFTWAGEQLERRDAALGQLQHEHPEKRIPETTAHWPPIFTLVMIGCSIVSLGVLLSTRPGYGNRWFWFWLIVGLPAGLGWLAYARLEHLAPQTKERRDGGFVGFFTMIVGSFVFGIALMLLANATGMSVIPS</sequence>
<dbReference type="AlphaFoldDB" id="A0A5P8FQ30"/>
<evidence type="ECO:0000256" key="1">
    <source>
        <dbReference type="SAM" id="MobiDB-lite"/>
    </source>
</evidence>
<dbReference type="EMBL" id="CP044548">
    <property type="protein sequence ID" value="QFQ31024.2"/>
    <property type="molecule type" value="Genomic_DNA"/>
</dbReference>
<feature type="transmembrane region" description="Helical" evidence="2">
    <location>
        <begin position="27"/>
        <end position="49"/>
    </location>
</feature>
<keyword evidence="2" id="KW-0472">Membrane</keyword>
<organism evidence="3 4">
    <name type="scientific">Janibacter melonis</name>
    <dbReference type="NCBI Taxonomy" id="262209"/>
    <lineage>
        <taxon>Bacteria</taxon>
        <taxon>Bacillati</taxon>
        <taxon>Actinomycetota</taxon>
        <taxon>Actinomycetes</taxon>
        <taxon>Micrococcales</taxon>
        <taxon>Intrasporangiaceae</taxon>
        <taxon>Janibacter</taxon>
    </lineage>
</organism>
<protein>
    <submittedName>
        <fullName evidence="3">Uncharacterized protein</fullName>
    </submittedName>
</protein>
<feature type="transmembrane region" description="Helical" evidence="2">
    <location>
        <begin position="169"/>
        <end position="188"/>
    </location>
</feature>
<feature type="transmembrane region" description="Helical" evidence="2">
    <location>
        <begin position="232"/>
        <end position="256"/>
    </location>
</feature>
<accession>A0A5P8FQ30</accession>
<dbReference type="GeneID" id="59162084"/>
<keyword evidence="2" id="KW-0812">Transmembrane</keyword>
<dbReference type="RefSeq" id="WP_148041652.1">
    <property type="nucleotide sequence ID" value="NZ_CP044548.2"/>
</dbReference>
<evidence type="ECO:0000256" key="2">
    <source>
        <dbReference type="SAM" id="Phobius"/>
    </source>
</evidence>
<evidence type="ECO:0000313" key="3">
    <source>
        <dbReference type="EMBL" id="QFQ31024.2"/>
    </source>
</evidence>
<proteinExistence type="predicted"/>
<name>A0A5P8FQ30_9MICO</name>
<gene>
    <name evidence="3" type="ORF">EEW87_012945</name>
</gene>
<dbReference type="Proteomes" id="UP000271708">
    <property type="component" value="Chromosome"/>
</dbReference>
<evidence type="ECO:0000313" key="4">
    <source>
        <dbReference type="Proteomes" id="UP000271708"/>
    </source>
</evidence>
<feature type="region of interest" description="Disordered" evidence="1">
    <location>
        <begin position="75"/>
        <end position="96"/>
    </location>
</feature>
<reference evidence="3 4" key="1">
    <citation type="submission" date="2019-09" db="EMBL/GenBank/DDBJ databases">
        <title>Complete Genome Sequence of Janibacter melonis M714 with both human health impact and industrial applications.</title>
        <authorList>
            <person name="Jin M."/>
            <person name="Zhao Q.R."/>
        </authorList>
    </citation>
    <scope>NUCLEOTIDE SEQUENCE [LARGE SCALE GENOMIC DNA]</scope>
    <source>
        <strain evidence="3 4">M714</strain>
    </source>
</reference>